<evidence type="ECO:0000256" key="1">
    <source>
        <dbReference type="SAM" id="Phobius"/>
    </source>
</evidence>
<keyword evidence="1" id="KW-0812">Transmembrane</keyword>
<sequence length="308" mass="34667">MLSAILLPHLKRNFQLGQFYRCLNYDWDSSRNQVIPSSRISQGCARVYLLASIFYVIVKFIGILSSSVPLSDKIFHVALGWIYAASTVVGTELIANPAIVQLMNLIYQPQEHGGTTSPSGIWNGKKFLKLIDLTYSLLYFTCDIIFPPIMALLLIFLPCQAPLLGSLILPKNESGILFLWEESSKILSYPKFSLGYRKLQVMESVLNGAIRSKLFPILLIISPCMQIIATFAVIKFQHVMPAAGATYRTSCYYLKSLKGMVNNSLETKLLKSYTPLKIRFGSNFMDELTPLIIQQFCTMQTINLLLLL</sequence>
<proteinExistence type="predicted"/>
<name>A0A226DA77_FOLCA</name>
<protein>
    <submittedName>
        <fullName evidence="2">Uncharacterized protein</fullName>
    </submittedName>
</protein>
<gene>
    <name evidence="2" type="ORF">Fcan01_23883</name>
</gene>
<dbReference type="Proteomes" id="UP000198287">
    <property type="component" value="Unassembled WGS sequence"/>
</dbReference>
<keyword evidence="1" id="KW-0472">Membrane</keyword>
<comment type="caution">
    <text evidence="2">The sequence shown here is derived from an EMBL/GenBank/DDBJ whole genome shotgun (WGS) entry which is preliminary data.</text>
</comment>
<dbReference type="AlphaFoldDB" id="A0A226DA77"/>
<feature type="transmembrane region" description="Helical" evidence="1">
    <location>
        <begin position="135"/>
        <end position="157"/>
    </location>
</feature>
<keyword evidence="1" id="KW-1133">Transmembrane helix</keyword>
<feature type="transmembrane region" description="Helical" evidence="1">
    <location>
        <begin position="74"/>
        <end position="95"/>
    </location>
</feature>
<evidence type="ECO:0000313" key="3">
    <source>
        <dbReference type="Proteomes" id="UP000198287"/>
    </source>
</evidence>
<keyword evidence="3" id="KW-1185">Reference proteome</keyword>
<feature type="transmembrane region" description="Helical" evidence="1">
    <location>
        <begin position="47"/>
        <end position="68"/>
    </location>
</feature>
<organism evidence="2 3">
    <name type="scientific">Folsomia candida</name>
    <name type="common">Springtail</name>
    <dbReference type="NCBI Taxonomy" id="158441"/>
    <lineage>
        <taxon>Eukaryota</taxon>
        <taxon>Metazoa</taxon>
        <taxon>Ecdysozoa</taxon>
        <taxon>Arthropoda</taxon>
        <taxon>Hexapoda</taxon>
        <taxon>Collembola</taxon>
        <taxon>Entomobryomorpha</taxon>
        <taxon>Isotomoidea</taxon>
        <taxon>Isotomidae</taxon>
        <taxon>Proisotominae</taxon>
        <taxon>Folsomia</taxon>
    </lineage>
</organism>
<feature type="transmembrane region" description="Helical" evidence="1">
    <location>
        <begin position="214"/>
        <end position="234"/>
    </location>
</feature>
<accession>A0A226DA77</accession>
<evidence type="ECO:0000313" key="2">
    <source>
        <dbReference type="EMBL" id="OXA41637.1"/>
    </source>
</evidence>
<dbReference type="EMBL" id="LNIX01000029">
    <property type="protein sequence ID" value="OXA41637.1"/>
    <property type="molecule type" value="Genomic_DNA"/>
</dbReference>
<reference evidence="2 3" key="1">
    <citation type="submission" date="2015-12" db="EMBL/GenBank/DDBJ databases">
        <title>The genome of Folsomia candida.</title>
        <authorList>
            <person name="Faddeeva A."/>
            <person name="Derks M.F."/>
            <person name="Anvar Y."/>
            <person name="Smit S."/>
            <person name="Van Straalen N."/>
            <person name="Roelofs D."/>
        </authorList>
    </citation>
    <scope>NUCLEOTIDE SEQUENCE [LARGE SCALE GENOMIC DNA]</scope>
    <source>
        <strain evidence="2 3">VU population</strain>
        <tissue evidence="2">Whole body</tissue>
    </source>
</reference>